<dbReference type="InterPro" id="IPR016186">
    <property type="entry name" value="C-type_lectin-like/link_sf"/>
</dbReference>
<evidence type="ECO:0000259" key="2">
    <source>
        <dbReference type="PROSITE" id="PS50041"/>
    </source>
</evidence>
<proteinExistence type="predicted"/>
<name>A0A6P8IC09_ACTTE</name>
<dbReference type="PROSITE" id="PS50041">
    <property type="entry name" value="C_TYPE_LECTIN_2"/>
    <property type="match status" value="2"/>
</dbReference>
<protein>
    <submittedName>
        <fullName evidence="4">C-type mannose receptor 2-like</fullName>
    </submittedName>
</protein>
<dbReference type="KEGG" id="aten:116298774"/>
<dbReference type="InParanoid" id="A0A6P8IC09"/>
<dbReference type="RefSeq" id="XP_031563187.1">
    <property type="nucleotide sequence ID" value="XM_031707327.1"/>
</dbReference>
<feature type="chain" id="PRO_5028087784" evidence="1">
    <location>
        <begin position="24"/>
        <end position="324"/>
    </location>
</feature>
<dbReference type="SMART" id="SM00034">
    <property type="entry name" value="CLECT"/>
    <property type="match status" value="2"/>
</dbReference>
<feature type="domain" description="C-type lectin" evidence="2">
    <location>
        <begin position="186"/>
        <end position="315"/>
    </location>
</feature>
<dbReference type="OrthoDB" id="5988433at2759"/>
<dbReference type="CDD" id="cd00037">
    <property type="entry name" value="CLECT"/>
    <property type="match status" value="2"/>
</dbReference>
<feature type="domain" description="C-type lectin" evidence="2">
    <location>
        <begin position="54"/>
        <end position="175"/>
    </location>
</feature>
<dbReference type="InterPro" id="IPR016187">
    <property type="entry name" value="CTDL_fold"/>
</dbReference>
<sequence>MASRNYLFFCSFFIFLFWAGATKEENENELQDSSVGCDSPSSIICGVPAGENCLGDSCYTFNTDRTRTWKDARDECNKSNNGDLVSIETKEELVYLQEKIKKLNLQHHKEWYIGLSVKGSLWEWFSGKPLTINHWYNDEPSNYFWKEDIVYISRQPPAGGFGDYYKKYPRGAICETKRVSNGKYCYDTSCYTFLNREQYYDVHRKQCKKLGGDLVSLETECEWAYITKEIRRQKVTGNHSHANDDWFIGLSRKPLTSWKWVNSASNSFDKRIWTHTYPRGRSPYVSMGIAALSKNPERIFKDALSACDEKPFICEKKIEYHPPT</sequence>
<gene>
    <name evidence="4" type="primary">LOC116298774</name>
</gene>
<dbReference type="Proteomes" id="UP000515163">
    <property type="component" value="Unplaced"/>
</dbReference>
<keyword evidence="3" id="KW-1185">Reference proteome</keyword>
<dbReference type="Pfam" id="PF00059">
    <property type="entry name" value="Lectin_C"/>
    <property type="match status" value="2"/>
</dbReference>
<dbReference type="AlphaFoldDB" id="A0A6P8IC09"/>
<evidence type="ECO:0000313" key="3">
    <source>
        <dbReference type="Proteomes" id="UP000515163"/>
    </source>
</evidence>
<reference evidence="4" key="1">
    <citation type="submission" date="2025-08" db="UniProtKB">
        <authorList>
            <consortium name="RefSeq"/>
        </authorList>
    </citation>
    <scope>IDENTIFICATION</scope>
    <source>
        <tissue evidence="4">Tentacle</tissue>
    </source>
</reference>
<dbReference type="PANTHER" id="PTHR22803">
    <property type="entry name" value="MANNOSE, PHOSPHOLIPASE, LECTIN RECEPTOR RELATED"/>
    <property type="match status" value="1"/>
</dbReference>
<evidence type="ECO:0000256" key="1">
    <source>
        <dbReference type="SAM" id="SignalP"/>
    </source>
</evidence>
<evidence type="ECO:0000313" key="4">
    <source>
        <dbReference type="RefSeq" id="XP_031563187.1"/>
    </source>
</evidence>
<accession>A0A6P8IC09</accession>
<organism evidence="3 4">
    <name type="scientific">Actinia tenebrosa</name>
    <name type="common">Australian red waratah sea anemone</name>
    <dbReference type="NCBI Taxonomy" id="6105"/>
    <lineage>
        <taxon>Eukaryota</taxon>
        <taxon>Metazoa</taxon>
        <taxon>Cnidaria</taxon>
        <taxon>Anthozoa</taxon>
        <taxon>Hexacorallia</taxon>
        <taxon>Actiniaria</taxon>
        <taxon>Actiniidae</taxon>
        <taxon>Actinia</taxon>
    </lineage>
</organism>
<dbReference type="InterPro" id="IPR050111">
    <property type="entry name" value="C-type_lectin/snaclec_domain"/>
</dbReference>
<dbReference type="Gene3D" id="3.10.100.10">
    <property type="entry name" value="Mannose-Binding Protein A, subunit A"/>
    <property type="match status" value="2"/>
</dbReference>
<dbReference type="GeneID" id="116298774"/>
<feature type="signal peptide" evidence="1">
    <location>
        <begin position="1"/>
        <end position="23"/>
    </location>
</feature>
<dbReference type="SUPFAM" id="SSF56436">
    <property type="entry name" value="C-type lectin-like"/>
    <property type="match status" value="2"/>
</dbReference>
<keyword evidence="1" id="KW-0732">Signal</keyword>
<dbReference type="InterPro" id="IPR001304">
    <property type="entry name" value="C-type_lectin-like"/>
</dbReference>